<dbReference type="GO" id="GO:0005743">
    <property type="term" value="C:mitochondrial inner membrane"/>
    <property type="evidence" value="ECO:0007669"/>
    <property type="project" value="UniProtKB-SubCell"/>
</dbReference>
<accession>A0A6A5VAC5</accession>
<feature type="domain" description="BCS1 N-terminal" evidence="13">
    <location>
        <begin position="1"/>
        <end position="139"/>
    </location>
</feature>
<dbReference type="Proteomes" id="UP000800036">
    <property type="component" value="Unassembled WGS sequence"/>
</dbReference>
<comment type="subcellular location">
    <subcellularLocation>
        <location evidence="1">Mitochondrion inner membrane</location>
        <topology evidence="1">Single-pass membrane protein</topology>
    </subcellularLocation>
</comment>
<evidence type="ECO:0000256" key="4">
    <source>
        <dbReference type="ARBA" id="ARBA00022741"/>
    </source>
</evidence>
<keyword evidence="6" id="KW-0378">Hydrolase</keyword>
<sequence>MLIFWVCSQPFARSVRASLAMVDLKSSAHGNGPGSQAWHGDDANKKLLHYSPWNGRFYFWHRHRLFIFERSRSYGELGFTREEASISYFGRNPNVLKELLDECRRHYLCLVKNKTCVFEHQADRWKPSKSRSKRDMSTVMLNKKIKKMLVDDISEFLNPETRKWYSTRGIPYQRGYLFYGPPGTGKYSFSFSIAGQFNLDIYILNIPTLDNHSLKTLFAELPRHCVVLLEDIDAVGSKRIVGSNKDVGQSTSPPQTPAAKMVALSTLLNVLDGIGSPEGRVLIMTTNHIEYLATALIRPGRVDMKVEFQLADEDMISQLFSFVYDPKPTDDCELPQLAQEFVAKVPKLKFSPAEIMSLLLANKRSPGHAIASVDTWMEKIGEERKKLARTNSWMLDGVDGF</sequence>
<evidence type="ECO:0000256" key="2">
    <source>
        <dbReference type="ARBA" id="ARBA00007448"/>
    </source>
</evidence>
<dbReference type="InterPro" id="IPR057495">
    <property type="entry name" value="AAA_lid_BCS1"/>
</dbReference>
<evidence type="ECO:0000259" key="12">
    <source>
        <dbReference type="SMART" id="SM00382"/>
    </source>
</evidence>
<name>A0A6A5VAC5_9PLEO</name>
<evidence type="ECO:0000256" key="5">
    <source>
        <dbReference type="ARBA" id="ARBA00022792"/>
    </source>
</evidence>
<keyword evidence="7" id="KW-0067">ATP-binding</keyword>
<keyword evidence="3" id="KW-0812">Transmembrane</keyword>
<protein>
    <submittedName>
        <fullName evidence="14">Mitochondrial chaperone BCS1</fullName>
    </submittedName>
</protein>
<evidence type="ECO:0000256" key="6">
    <source>
        <dbReference type="ARBA" id="ARBA00022801"/>
    </source>
</evidence>
<evidence type="ECO:0000256" key="1">
    <source>
        <dbReference type="ARBA" id="ARBA00004434"/>
    </source>
</evidence>
<keyword evidence="9" id="KW-0496">Mitochondrion</keyword>
<comment type="similarity">
    <text evidence="2">Belongs to the AAA ATPase family. BCS1 subfamily.</text>
</comment>
<dbReference type="Pfam" id="PF25426">
    <property type="entry name" value="AAA_lid_BCS1"/>
    <property type="match status" value="1"/>
</dbReference>
<dbReference type="PANTHER" id="PTHR23070">
    <property type="entry name" value="BCS1 AAA-TYPE ATPASE"/>
    <property type="match status" value="1"/>
</dbReference>
<evidence type="ECO:0000256" key="3">
    <source>
        <dbReference type="ARBA" id="ARBA00022692"/>
    </source>
</evidence>
<dbReference type="InterPro" id="IPR003959">
    <property type="entry name" value="ATPase_AAA_core"/>
</dbReference>
<evidence type="ECO:0000259" key="13">
    <source>
        <dbReference type="SMART" id="SM01024"/>
    </source>
</evidence>
<dbReference type="SMART" id="SM00382">
    <property type="entry name" value="AAA"/>
    <property type="match status" value="1"/>
</dbReference>
<feature type="domain" description="AAA+ ATPase" evidence="12">
    <location>
        <begin position="172"/>
        <end position="312"/>
    </location>
</feature>
<dbReference type="InterPro" id="IPR003593">
    <property type="entry name" value="AAA+_ATPase"/>
</dbReference>
<dbReference type="OrthoDB" id="10251412at2759"/>
<comment type="catalytic activity">
    <reaction evidence="11">
        <text>ATP + H2O = ADP + phosphate + H(+)</text>
        <dbReference type="Rhea" id="RHEA:13065"/>
        <dbReference type="ChEBI" id="CHEBI:15377"/>
        <dbReference type="ChEBI" id="CHEBI:15378"/>
        <dbReference type="ChEBI" id="CHEBI:30616"/>
        <dbReference type="ChEBI" id="CHEBI:43474"/>
        <dbReference type="ChEBI" id="CHEBI:456216"/>
    </reaction>
    <physiologicalReaction direction="left-to-right" evidence="11">
        <dbReference type="Rhea" id="RHEA:13066"/>
    </physiologicalReaction>
</comment>
<evidence type="ECO:0000313" key="14">
    <source>
        <dbReference type="EMBL" id="KAF1973650.1"/>
    </source>
</evidence>
<reference evidence="14" key="1">
    <citation type="journal article" date="2020" name="Stud. Mycol.">
        <title>101 Dothideomycetes genomes: a test case for predicting lifestyles and emergence of pathogens.</title>
        <authorList>
            <person name="Haridas S."/>
            <person name="Albert R."/>
            <person name="Binder M."/>
            <person name="Bloem J."/>
            <person name="Labutti K."/>
            <person name="Salamov A."/>
            <person name="Andreopoulos B."/>
            <person name="Baker S."/>
            <person name="Barry K."/>
            <person name="Bills G."/>
            <person name="Bluhm B."/>
            <person name="Cannon C."/>
            <person name="Castanera R."/>
            <person name="Culley D."/>
            <person name="Daum C."/>
            <person name="Ezra D."/>
            <person name="Gonzalez J."/>
            <person name="Henrissat B."/>
            <person name="Kuo A."/>
            <person name="Liang C."/>
            <person name="Lipzen A."/>
            <person name="Lutzoni F."/>
            <person name="Magnuson J."/>
            <person name="Mondo S."/>
            <person name="Nolan M."/>
            <person name="Ohm R."/>
            <person name="Pangilinan J."/>
            <person name="Park H.-J."/>
            <person name="Ramirez L."/>
            <person name="Alfaro M."/>
            <person name="Sun H."/>
            <person name="Tritt A."/>
            <person name="Yoshinaga Y."/>
            <person name="Zwiers L.-H."/>
            <person name="Turgeon B."/>
            <person name="Goodwin S."/>
            <person name="Spatafora J."/>
            <person name="Crous P."/>
            <person name="Grigoriev I."/>
        </authorList>
    </citation>
    <scope>NUCLEOTIDE SEQUENCE</scope>
    <source>
        <strain evidence="14">CBS 107.79</strain>
    </source>
</reference>
<dbReference type="InterPro" id="IPR014851">
    <property type="entry name" value="BCS1_N"/>
</dbReference>
<evidence type="ECO:0000256" key="7">
    <source>
        <dbReference type="ARBA" id="ARBA00022840"/>
    </source>
</evidence>
<evidence type="ECO:0000256" key="11">
    <source>
        <dbReference type="ARBA" id="ARBA00048778"/>
    </source>
</evidence>
<dbReference type="InterPro" id="IPR027417">
    <property type="entry name" value="P-loop_NTPase"/>
</dbReference>
<keyword evidence="5" id="KW-0999">Mitochondrion inner membrane</keyword>
<dbReference type="GO" id="GO:0016887">
    <property type="term" value="F:ATP hydrolysis activity"/>
    <property type="evidence" value="ECO:0007669"/>
    <property type="project" value="InterPro"/>
</dbReference>
<dbReference type="Gene3D" id="3.40.50.300">
    <property type="entry name" value="P-loop containing nucleotide triphosphate hydrolases"/>
    <property type="match status" value="1"/>
</dbReference>
<evidence type="ECO:0000256" key="9">
    <source>
        <dbReference type="ARBA" id="ARBA00023128"/>
    </source>
</evidence>
<dbReference type="SUPFAM" id="SSF52540">
    <property type="entry name" value="P-loop containing nucleoside triphosphate hydrolases"/>
    <property type="match status" value="1"/>
</dbReference>
<keyword evidence="4" id="KW-0547">Nucleotide-binding</keyword>
<dbReference type="SMART" id="SM01024">
    <property type="entry name" value="BCS1_N"/>
    <property type="match status" value="1"/>
</dbReference>
<keyword evidence="15" id="KW-1185">Reference proteome</keyword>
<keyword evidence="8" id="KW-1133">Transmembrane helix</keyword>
<keyword evidence="10" id="KW-0472">Membrane</keyword>
<dbReference type="EMBL" id="ML976679">
    <property type="protein sequence ID" value="KAF1973650.1"/>
    <property type="molecule type" value="Genomic_DNA"/>
</dbReference>
<dbReference type="InterPro" id="IPR050747">
    <property type="entry name" value="Mitochondrial_chaperone_BCS1"/>
</dbReference>
<organism evidence="14 15">
    <name type="scientific">Bimuria novae-zelandiae CBS 107.79</name>
    <dbReference type="NCBI Taxonomy" id="1447943"/>
    <lineage>
        <taxon>Eukaryota</taxon>
        <taxon>Fungi</taxon>
        <taxon>Dikarya</taxon>
        <taxon>Ascomycota</taxon>
        <taxon>Pezizomycotina</taxon>
        <taxon>Dothideomycetes</taxon>
        <taxon>Pleosporomycetidae</taxon>
        <taxon>Pleosporales</taxon>
        <taxon>Massarineae</taxon>
        <taxon>Didymosphaeriaceae</taxon>
        <taxon>Bimuria</taxon>
    </lineage>
</organism>
<dbReference type="Pfam" id="PF00004">
    <property type="entry name" value="AAA"/>
    <property type="match status" value="1"/>
</dbReference>
<evidence type="ECO:0000256" key="10">
    <source>
        <dbReference type="ARBA" id="ARBA00023136"/>
    </source>
</evidence>
<evidence type="ECO:0000256" key="8">
    <source>
        <dbReference type="ARBA" id="ARBA00022989"/>
    </source>
</evidence>
<gene>
    <name evidence="14" type="ORF">BU23DRAFT_464097</name>
</gene>
<dbReference type="AlphaFoldDB" id="A0A6A5VAC5"/>
<dbReference type="Pfam" id="PF08740">
    <property type="entry name" value="BCS1_N"/>
    <property type="match status" value="1"/>
</dbReference>
<dbReference type="GO" id="GO:0005524">
    <property type="term" value="F:ATP binding"/>
    <property type="evidence" value="ECO:0007669"/>
    <property type="project" value="UniProtKB-KW"/>
</dbReference>
<evidence type="ECO:0000313" key="15">
    <source>
        <dbReference type="Proteomes" id="UP000800036"/>
    </source>
</evidence>
<proteinExistence type="inferred from homology"/>